<dbReference type="GO" id="GO:0015074">
    <property type="term" value="P:DNA integration"/>
    <property type="evidence" value="ECO:0007669"/>
    <property type="project" value="UniProtKB-KW"/>
</dbReference>
<dbReference type="InterPro" id="IPR050639">
    <property type="entry name" value="SSR_resolvase"/>
</dbReference>
<sequence>MRLQDKLRCAIYIRVSTEDQAKEGYSLEAQEERLSFFAKSQDWNIYNVYEDKGYSAKNLNRPALKDLLFDIKLKRFDVILVYKIDRLSRKLKDLIEIVLKLNGYGIGIKSATEPIDTTTPAGRLIFHQLGSFAQYERELISERTKFGMMKRLKQGLWNGQPPYGYKVTDGKLEINPEEDQIVKKAFELYVEKNMGVINIANELWKLGYQPRNSKKKRWKANTIHNILRNPIYIGKVRWGGEEAEGIQQPIVEKDIFEFVQGKLSANRTWTKRYESPNNFLGIVYCGLCKSPMHIHYPGNENKRRYKYYVCSQRLSYKTCDQEYIRADILEKSIIEELKNLSTNKNKIRVFLEKYKNSSIKRLKELEDKRTESKEIKLTLQIPLEKFRVFIPDISATGPTPRNTLIFYLNGSMFTKAMEDY</sequence>
<name>A0A0F9G3V0_9ZZZZ</name>
<dbReference type="GO" id="GO:0000150">
    <property type="term" value="F:DNA strand exchange activity"/>
    <property type="evidence" value="ECO:0007669"/>
    <property type="project" value="InterPro"/>
</dbReference>
<dbReference type="PANTHER" id="PTHR30461:SF23">
    <property type="entry name" value="DNA RECOMBINASE-RELATED"/>
    <property type="match status" value="1"/>
</dbReference>
<dbReference type="InterPro" id="IPR006118">
    <property type="entry name" value="Recombinase_CS"/>
</dbReference>
<dbReference type="SMART" id="SM00857">
    <property type="entry name" value="Resolvase"/>
    <property type="match status" value="1"/>
</dbReference>
<evidence type="ECO:0000256" key="2">
    <source>
        <dbReference type="ARBA" id="ARBA00023125"/>
    </source>
</evidence>
<dbReference type="Gene3D" id="3.90.1750.20">
    <property type="entry name" value="Putative Large Serine Recombinase, Chain B, Domain 2"/>
    <property type="match status" value="1"/>
</dbReference>
<proteinExistence type="predicted"/>
<dbReference type="CDD" id="cd03768">
    <property type="entry name" value="SR_ResInv"/>
    <property type="match status" value="1"/>
</dbReference>
<evidence type="ECO:0008006" key="7">
    <source>
        <dbReference type="Google" id="ProtNLM"/>
    </source>
</evidence>
<dbReference type="InterPro" id="IPR011109">
    <property type="entry name" value="DNA_bind_recombinase_dom"/>
</dbReference>
<dbReference type="SUPFAM" id="SSF53041">
    <property type="entry name" value="Resolvase-like"/>
    <property type="match status" value="1"/>
</dbReference>
<accession>A0A0F9G3V0</accession>
<dbReference type="Pfam" id="PF13408">
    <property type="entry name" value="Zn_ribbon_recom"/>
    <property type="match status" value="1"/>
</dbReference>
<keyword evidence="3" id="KW-0233">DNA recombination</keyword>
<dbReference type="PROSITE" id="PS51737">
    <property type="entry name" value="RECOMBINASE_DNA_BIND"/>
    <property type="match status" value="1"/>
</dbReference>
<dbReference type="PROSITE" id="PS51736">
    <property type="entry name" value="RECOMBINASES_3"/>
    <property type="match status" value="1"/>
</dbReference>
<feature type="domain" description="Recombinase" evidence="5">
    <location>
        <begin position="162"/>
        <end position="269"/>
    </location>
</feature>
<comment type="caution">
    <text evidence="6">The sequence shown here is derived from an EMBL/GenBank/DDBJ whole genome shotgun (WGS) entry which is preliminary data.</text>
</comment>
<dbReference type="Gene3D" id="3.40.50.1390">
    <property type="entry name" value="Resolvase, N-terminal catalytic domain"/>
    <property type="match status" value="1"/>
</dbReference>
<dbReference type="GO" id="GO:0003677">
    <property type="term" value="F:DNA binding"/>
    <property type="evidence" value="ECO:0007669"/>
    <property type="project" value="UniProtKB-KW"/>
</dbReference>
<evidence type="ECO:0000313" key="6">
    <source>
        <dbReference type="EMBL" id="KKL85151.1"/>
    </source>
</evidence>
<dbReference type="PROSITE" id="PS00397">
    <property type="entry name" value="RECOMBINASES_1"/>
    <property type="match status" value="1"/>
</dbReference>
<reference evidence="6" key="1">
    <citation type="journal article" date="2015" name="Nature">
        <title>Complex archaea that bridge the gap between prokaryotes and eukaryotes.</title>
        <authorList>
            <person name="Spang A."/>
            <person name="Saw J.H."/>
            <person name="Jorgensen S.L."/>
            <person name="Zaremba-Niedzwiedzka K."/>
            <person name="Martijn J."/>
            <person name="Lind A.E."/>
            <person name="van Eijk R."/>
            <person name="Schleper C."/>
            <person name="Guy L."/>
            <person name="Ettema T.J."/>
        </authorList>
    </citation>
    <scope>NUCLEOTIDE SEQUENCE</scope>
</reference>
<dbReference type="InterPro" id="IPR025827">
    <property type="entry name" value="Zn_ribbon_recom_dom"/>
</dbReference>
<dbReference type="InterPro" id="IPR006119">
    <property type="entry name" value="Resolv_N"/>
</dbReference>
<evidence type="ECO:0000259" key="4">
    <source>
        <dbReference type="PROSITE" id="PS51736"/>
    </source>
</evidence>
<dbReference type="EMBL" id="LAZR01021487">
    <property type="protein sequence ID" value="KKL85151.1"/>
    <property type="molecule type" value="Genomic_DNA"/>
</dbReference>
<evidence type="ECO:0000256" key="3">
    <source>
        <dbReference type="ARBA" id="ARBA00023172"/>
    </source>
</evidence>
<dbReference type="AlphaFoldDB" id="A0A0F9G3V0"/>
<dbReference type="Pfam" id="PF07508">
    <property type="entry name" value="Recombinase"/>
    <property type="match status" value="1"/>
</dbReference>
<keyword evidence="1" id="KW-0229">DNA integration</keyword>
<dbReference type="Pfam" id="PF00239">
    <property type="entry name" value="Resolvase"/>
    <property type="match status" value="1"/>
</dbReference>
<gene>
    <name evidence="6" type="ORF">LCGC14_1957600</name>
</gene>
<dbReference type="InterPro" id="IPR036162">
    <property type="entry name" value="Resolvase-like_N_sf"/>
</dbReference>
<organism evidence="6">
    <name type="scientific">marine sediment metagenome</name>
    <dbReference type="NCBI Taxonomy" id="412755"/>
    <lineage>
        <taxon>unclassified sequences</taxon>
        <taxon>metagenomes</taxon>
        <taxon>ecological metagenomes</taxon>
    </lineage>
</organism>
<evidence type="ECO:0000256" key="1">
    <source>
        <dbReference type="ARBA" id="ARBA00022908"/>
    </source>
</evidence>
<dbReference type="PANTHER" id="PTHR30461">
    <property type="entry name" value="DNA-INVERTASE FROM LAMBDOID PROPHAGE"/>
    <property type="match status" value="1"/>
</dbReference>
<dbReference type="InterPro" id="IPR038109">
    <property type="entry name" value="DNA_bind_recomb_sf"/>
</dbReference>
<protein>
    <recommendedName>
        <fullName evidence="7">Resolvase/invertase-type recombinase catalytic domain-containing protein</fullName>
    </recommendedName>
</protein>
<evidence type="ECO:0000259" key="5">
    <source>
        <dbReference type="PROSITE" id="PS51737"/>
    </source>
</evidence>
<feature type="domain" description="Resolvase/invertase-type recombinase catalytic" evidence="4">
    <location>
        <begin position="8"/>
        <end position="155"/>
    </location>
</feature>
<keyword evidence="2" id="KW-0238">DNA-binding</keyword>